<evidence type="ECO:0000259" key="13">
    <source>
        <dbReference type="Pfam" id="PF01545"/>
    </source>
</evidence>
<dbReference type="InterPro" id="IPR052005">
    <property type="entry name" value="CDF_SLC30A"/>
</dbReference>
<proteinExistence type="predicted"/>
<feature type="transmembrane region" description="Helical" evidence="12">
    <location>
        <begin position="21"/>
        <end position="38"/>
    </location>
</feature>
<keyword evidence="7" id="KW-0406">Ion transport</keyword>
<evidence type="ECO:0000256" key="3">
    <source>
        <dbReference type="ARBA" id="ARBA00022692"/>
    </source>
</evidence>
<dbReference type="GO" id="GO:0016020">
    <property type="term" value="C:membrane"/>
    <property type="evidence" value="ECO:0007669"/>
    <property type="project" value="InterPro"/>
</dbReference>
<dbReference type="PANTHER" id="PTHR46531:SF1">
    <property type="entry name" value="ZINC TRANSPORTER 6"/>
    <property type="match status" value="1"/>
</dbReference>
<dbReference type="PANTHER" id="PTHR46531">
    <property type="entry name" value="ZINC TRANSPORTER 6"/>
    <property type="match status" value="1"/>
</dbReference>
<dbReference type="Gene3D" id="1.20.1510.10">
    <property type="entry name" value="Cation efflux protein transmembrane domain"/>
    <property type="match status" value="1"/>
</dbReference>
<evidence type="ECO:0000256" key="7">
    <source>
        <dbReference type="ARBA" id="ARBA00023065"/>
    </source>
</evidence>
<feature type="compositionally biased region" description="Polar residues" evidence="11">
    <location>
        <begin position="354"/>
        <end position="371"/>
    </location>
</feature>
<dbReference type="Proteomes" id="UP000440578">
    <property type="component" value="Unassembled WGS sequence"/>
</dbReference>
<sequence>MGFMKLLKSSPVIRDHRFPKLFLLLLINISSTGLLMHWCHASNSMVLMAYTCLSYFHQLSLLTSLLGLWVATRRPELAMSYGFERCETLAVFSSTVLAQLAALFVSVSCAERLFFPPDVATGRMVLGAAVGLLCHLLLVYSGPSRTLQHVIEVSPSSWLQEQFADVCSSLCGVVPGLGRLLLPRVHTLALLSVSGAALVALTAAGIDARHYHVVDPIAGLCLAACLVGTMYPLCVNVGRSLLQTTPSHVVSQLDKCLREALTLDGVLEFRHEHFWTLSTGVLAGSLHARVRRDAKEQEVLSKVSARFASLVHVLTVQVFKDDWTRSQTTLHLLTSSALALDQTTYAPPRYATPRLNNDYSSRGSFSPTESSPRPGATVASAPLLATAANGGGGDAQRLYLSALEPATVAPPTDRVAYYVSGDGAPRWTVAASTVAAGGRR</sequence>
<organism evidence="14 15">
    <name type="scientific">Amphibalanus amphitrite</name>
    <name type="common">Striped barnacle</name>
    <name type="synonym">Balanus amphitrite</name>
    <dbReference type="NCBI Taxonomy" id="1232801"/>
    <lineage>
        <taxon>Eukaryota</taxon>
        <taxon>Metazoa</taxon>
        <taxon>Ecdysozoa</taxon>
        <taxon>Arthropoda</taxon>
        <taxon>Crustacea</taxon>
        <taxon>Multicrustacea</taxon>
        <taxon>Cirripedia</taxon>
        <taxon>Thoracica</taxon>
        <taxon>Thoracicalcarea</taxon>
        <taxon>Balanomorpha</taxon>
        <taxon>Balanoidea</taxon>
        <taxon>Balanidae</taxon>
        <taxon>Amphibalaninae</taxon>
        <taxon>Amphibalanus</taxon>
    </lineage>
</organism>
<feature type="transmembrane region" description="Helical" evidence="12">
    <location>
        <begin position="89"/>
        <end position="108"/>
    </location>
</feature>
<reference evidence="14 15" key="1">
    <citation type="submission" date="2019-07" db="EMBL/GenBank/DDBJ databases">
        <title>Draft genome assembly of a fouling barnacle, Amphibalanus amphitrite (Darwin, 1854): The first reference genome for Thecostraca.</title>
        <authorList>
            <person name="Kim W."/>
        </authorList>
    </citation>
    <scope>NUCLEOTIDE SEQUENCE [LARGE SCALE GENOMIC DNA]</scope>
    <source>
        <strain evidence="14">SNU_AA5</strain>
        <tissue evidence="14">Soma without cirri and trophi</tissue>
    </source>
</reference>
<evidence type="ECO:0000313" key="15">
    <source>
        <dbReference type="Proteomes" id="UP000440578"/>
    </source>
</evidence>
<dbReference type="InterPro" id="IPR027469">
    <property type="entry name" value="Cation_efflux_TMD_sf"/>
</dbReference>
<evidence type="ECO:0000256" key="1">
    <source>
        <dbReference type="ARBA" id="ARBA00004166"/>
    </source>
</evidence>
<feature type="domain" description="Cation efflux protein transmembrane" evidence="13">
    <location>
        <begin position="21"/>
        <end position="242"/>
    </location>
</feature>
<feature type="transmembrane region" description="Helical" evidence="12">
    <location>
        <begin position="213"/>
        <end position="233"/>
    </location>
</feature>
<dbReference type="Pfam" id="PF01545">
    <property type="entry name" value="Cation_efflux"/>
    <property type="match status" value="1"/>
</dbReference>
<evidence type="ECO:0000256" key="11">
    <source>
        <dbReference type="SAM" id="MobiDB-lite"/>
    </source>
</evidence>
<evidence type="ECO:0000256" key="9">
    <source>
        <dbReference type="ARBA" id="ARBA00038600"/>
    </source>
</evidence>
<keyword evidence="3 12" id="KW-0812">Transmembrane</keyword>
<accession>A0A6A4W166</accession>
<dbReference type="EMBL" id="VIIS01001485">
    <property type="protein sequence ID" value="KAF0297494.1"/>
    <property type="molecule type" value="Genomic_DNA"/>
</dbReference>
<dbReference type="SUPFAM" id="SSF161111">
    <property type="entry name" value="Cation efflux protein transmembrane domain-like"/>
    <property type="match status" value="1"/>
</dbReference>
<feature type="region of interest" description="Disordered" evidence="11">
    <location>
        <begin position="350"/>
        <end position="377"/>
    </location>
</feature>
<dbReference type="AlphaFoldDB" id="A0A6A4W166"/>
<keyword evidence="5 12" id="KW-1133">Transmembrane helix</keyword>
<dbReference type="InterPro" id="IPR058533">
    <property type="entry name" value="Cation_efflux_TM"/>
</dbReference>
<dbReference type="OrthoDB" id="6353494at2759"/>
<dbReference type="GO" id="GO:0008324">
    <property type="term" value="F:monoatomic cation transmembrane transporter activity"/>
    <property type="evidence" value="ECO:0007669"/>
    <property type="project" value="InterPro"/>
</dbReference>
<feature type="transmembrane region" description="Helical" evidence="12">
    <location>
        <begin position="188"/>
        <end position="206"/>
    </location>
</feature>
<comment type="subunit">
    <text evidence="9">Heterodimer with SLC30A5; form a functional zinc ion transmembrane transporter.</text>
</comment>
<keyword evidence="6" id="KW-0333">Golgi apparatus</keyword>
<evidence type="ECO:0000256" key="4">
    <source>
        <dbReference type="ARBA" id="ARBA00022833"/>
    </source>
</evidence>
<evidence type="ECO:0000256" key="12">
    <source>
        <dbReference type="SAM" id="Phobius"/>
    </source>
</evidence>
<keyword evidence="4" id="KW-0862">Zinc</keyword>
<gene>
    <name evidence="14" type="primary">slc30a6-b</name>
    <name evidence="14" type="ORF">FJT64_005056</name>
</gene>
<protein>
    <submittedName>
        <fullName evidence="14">Zinc transporter 6-B</fullName>
    </submittedName>
</protein>
<feature type="transmembrane region" description="Helical" evidence="12">
    <location>
        <begin position="44"/>
        <end position="69"/>
    </location>
</feature>
<evidence type="ECO:0000256" key="6">
    <source>
        <dbReference type="ARBA" id="ARBA00023034"/>
    </source>
</evidence>
<keyword evidence="15" id="KW-1185">Reference proteome</keyword>
<keyword evidence="8 12" id="KW-0472">Membrane</keyword>
<evidence type="ECO:0000256" key="5">
    <source>
        <dbReference type="ARBA" id="ARBA00022989"/>
    </source>
</evidence>
<name>A0A6A4W166_AMPAM</name>
<dbReference type="GO" id="GO:0005794">
    <property type="term" value="C:Golgi apparatus"/>
    <property type="evidence" value="ECO:0007669"/>
    <property type="project" value="UniProtKB-SubCell"/>
</dbReference>
<evidence type="ECO:0000256" key="10">
    <source>
        <dbReference type="ARBA" id="ARBA00045455"/>
    </source>
</evidence>
<keyword evidence="2" id="KW-0813">Transport</keyword>
<evidence type="ECO:0000256" key="2">
    <source>
        <dbReference type="ARBA" id="ARBA00022448"/>
    </source>
</evidence>
<feature type="transmembrane region" description="Helical" evidence="12">
    <location>
        <begin position="120"/>
        <end position="142"/>
    </location>
</feature>
<dbReference type="GO" id="GO:0006829">
    <property type="term" value="P:zinc ion transport"/>
    <property type="evidence" value="ECO:0007669"/>
    <property type="project" value="TreeGrafter"/>
</dbReference>
<comment type="caution">
    <text evidence="14">The sequence shown here is derived from an EMBL/GenBank/DDBJ whole genome shotgun (WGS) entry which is preliminary data.</text>
</comment>
<evidence type="ECO:0000313" key="14">
    <source>
        <dbReference type="EMBL" id="KAF0297494.1"/>
    </source>
</evidence>
<comment type="function">
    <text evidence="10">Has probably no intrinsic transporter activity but together with SLC30A5 forms a functional zinc ion:proton antiporter heterodimer, mediating zinc entry into the lumen of organelles along the secretory pathway. As part of that zinc ion:proton antiporter, contributes to zinc ion homeostasis within the early secretory pathway and regulates the activation and folding of enzymes like alkaline phosphatases and enzymes involved in phosphatidylinositol glycan anchor biosynthesis.</text>
</comment>
<comment type="subcellular location">
    <subcellularLocation>
        <location evidence="1">Golgi apparatus</location>
        <location evidence="1">trans-Golgi network membrane</location>
        <topology evidence="1">Multi-pass membrane protein</topology>
    </subcellularLocation>
</comment>
<evidence type="ECO:0000256" key="8">
    <source>
        <dbReference type="ARBA" id="ARBA00023136"/>
    </source>
</evidence>